<reference evidence="4 5" key="1">
    <citation type="submission" date="2016-02" db="EMBL/GenBank/DDBJ databases">
        <title>Genome analysis of coral dinoflagellate symbionts highlights evolutionary adaptations to a symbiotic lifestyle.</title>
        <authorList>
            <person name="Aranda M."/>
            <person name="Li Y."/>
            <person name="Liew Y.J."/>
            <person name="Baumgarten S."/>
            <person name="Simakov O."/>
            <person name="Wilson M."/>
            <person name="Piel J."/>
            <person name="Ashoor H."/>
            <person name="Bougouffa S."/>
            <person name="Bajic V.B."/>
            <person name="Ryu T."/>
            <person name="Ravasi T."/>
            <person name="Bayer T."/>
            <person name="Micklem G."/>
            <person name="Kim H."/>
            <person name="Bhak J."/>
            <person name="Lajeunesse T.C."/>
            <person name="Voolstra C.R."/>
        </authorList>
    </citation>
    <scope>NUCLEOTIDE SEQUENCE [LARGE SCALE GENOMIC DNA]</scope>
    <source>
        <strain evidence="4 5">CCMP2467</strain>
    </source>
</reference>
<dbReference type="CDD" id="cd00038">
    <property type="entry name" value="CAP_ED"/>
    <property type="match status" value="1"/>
</dbReference>
<protein>
    <recommendedName>
        <fullName evidence="3">Cyclic nucleotide-binding domain-containing protein</fullName>
    </recommendedName>
</protein>
<evidence type="ECO:0000256" key="2">
    <source>
        <dbReference type="SAM" id="Phobius"/>
    </source>
</evidence>
<feature type="compositionally biased region" description="Polar residues" evidence="1">
    <location>
        <begin position="9"/>
        <end position="21"/>
    </location>
</feature>
<accession>A0A1Q9E0B0</accession>
<feature type="domain" description="Cyclic nucleotide-binding" evidence="3">
    <location>
        <begin position="94"/>
        <end position="192"/>
    </location>
</feature>
<feature type="compositionally biased region" description="Pro residues" evidence="1">
    <location>
        <begin position="656"/>
        <end position="667"/>
    </location>
</feature>
<proteinExistence type="predicted"/>
<feature type="transmembrane region" description="Helical" evidence="2">
    <location>
        <begin position="865"/>
        <end position="890"/>
    </location>
</feature>
<feature type="compositionally biased region" description="Pro residues" evidence="1">
    <location>
        <begin position="618"/>
        <end position="627"/>
    </location>
</feature>
<dbReference type="PROSITE" id="PS50042">
    <property type="entry name" value="CNMP_BINDING_3"/>
    <property type="match status" value="1"/>
</dbReference>
<feature type="transmembrane region" description="Helical" evidence="2">
    <location>
        <begin position="910"/>
        <end position="933"/>
    </location>
</feature>
<feature type="region of interest" description="Disordered" evidence="1">
    <location>
        <begin position="557"/>
        <end position="595"/>
    </location>
</feature>
<dbReference type="SMART" id="SM00100">
    <property type="entry name" value="cNMP"/>
    <property type="match status" value="1"/>
</dbReference>
<evidence type="ECO:0000313" key="4">
    <source>
        <dbReference type="EMBL" id="OLQ00861.1"/>
    </source>
</evidence>
<feature type="region of interest" description="Disordered" evidence="1">
    <location>
        <begin position="607"/>
        <end position="702"/>
    </location>
</feature>
<feature type="compositionally biased region" description="Basic and acidic residues" evidence="1">
    <location>
        <begin position="1278"/>
        <end position="1287"/>
    </location>
</feature>
<keyword evidence="2" id="KW-1133">Transmembrane helix</keyword>
<dbReference type="InterPro" id="IPR018488">
    <property type="entry name" value="cNMP-bd_CS"/>
</dbReference>
<dbReference type="Proteomes" id="UP000186817">
    <property type="component" value="Unassembled WGS sequence"/>
</dbReference>
<feature type="compositionally biased region" description="Basic residues" evidence="1">
    <location>
        <begin position="1231"/>
        <end position="1246"/>
    </location>
</feature>
<gene>
    <name evidence="4" type="ORF">AK812_SmicGene16456</name>
</gene>
<dbReference type="Pfam" id="PF00027">
    <property type="entry name" value="cNMP_binding"/>
    <property type="match status" value="1"/>
</dbReference>
<evidence type="ECO:0000313" key="5">
    <source>
        <dbReference type="Proteomes" id="UP000186817"/>
    </source>
</evidence>
<evidence type="ECO:0000259" key="3">
    <source>
        <dbReference type="PROSITE" id="PS50042"/>
    </source>
</evidence>
<feature type="transmembrane region" description="Helical" evidence="2">
    <location>
        <begin position="991"/>
        <end position="1015"/>
    </location>
</feature>
<dbReference type="OrthoDB" id="423960at2759"/>
<feature type="compositionally biased region" description="Acidic residues" evidence="1">
    <location>
        <begin position="1268"/>
        <end position="1277"/>
    </location>
</feature>
<dbReference type="Gene3D" id="2.60.120.10">
    <property type="entry name" value="Jelly Rolls"/>
    <property type="match status" value="1"/>
</dbReference>
<feature type="compositionally biased region" description="Low complexity" evidence="1">
    <location>
        <begin position="628"/>
        <end position="638"/>
    </location>
</feature>
<keyword evidence="2" id="KW-0472">Membrane</keyword>
<evidence type="ECO:0000256" key="1">
    <source>
        <dbReference type="SAM" id="MobiDB-lite"/>
    </source>
</evidence>
<feature type="region of interest" description="Disordered" evidence="1">
    <location>
        <begin position="398"/>
        <end position="423"/>
    </location>
</feature>
<dbReference type="InterPro" id="IPR000595">
    <property type="entry name" value="cNMP-bd_dom"/>
</dbReference>
<dbReference type="InterPro" id="IPR018490">
    <property type="entry name" value="cNMP-bd_dom_sf"/>
</dbReference>
<feature type="transmembrane region" description="Helical" evidence="2">
    <location>
        <begin position="834"/>
        <end position="853"/>
    </location>
</feature>
<dbReference type="SUPFAM" id="SSF51206">
    <property type="entry name" value="cAMP-binding domain-like"/>
    <property type="match status" value="1"/>
</dbReference>
<dbReference type="InterPro" id="IPR014710">
    <property type="entry name" value="RmlC-like_jellyroll"/>
</dbReference>
<dbReference type="EMBL" id="LSRX01000313">
    <property type="protein sequence ID" value="OLQ00861.1"/>
    <property type="molecule type" value="Genomic_DNA"/>
</dbReference>
<dbReference type="PROSITE" id="PS00889">
    <property type="entry name" value="CNMP_BINDING_2"/>
    <property type="match status" value="1"/>
</dbReference>
<feature type="region of interest" description="Disordered" evidence="1">
    <location>
        <begin position="748"/>
        <end position="776"/>
    </location>
</feature>
<feature type="region of interest" description="Disordered" evidence="1">
    <location>
        <begin position="1229"/>
        <end position="1287"/>
    </location>
</feature>
<keyword evidence="5" id="KW-1185">Reference proteome</keyword>
<sequence length="1876" mass="206697">MDVDDLDSLGSNSNKGSQASVASDDGEPAPAPPAPLLSPSAHNYARVKQERLRMGEVDSFRGINSADISQEQAQQSIDSRFRSKVEAVLKRLLAFARSPGELATFLATELHATKVKCGYALCLIGEPADSMIVLVDGYAQVHAKEIGAVGVLGPGASFGEAALMGLLHVRTATVQALQDCMVVELRQEVLERAKFRRVKESLLLLAYERCQQSQQCVPMGALPLGISPQDPCAAIVALHAERMDIPPGEAWLPMPDSHPAGPHFGVLVAGFAHIEVGGRRVSRLKAGSFVPEGVLADSGAIIRAASNCLAYRVPQYDLLLAVGSRPDCRDWYDKCREHERQAREALGQRLRTAFKATALSPTRPATSPCSLQAKAAPKCVLKAPPVFPVEDNRRRIPQRRKKGSRAFEHQKAMEKSSQVPLKCSSTTRLDRSRSYGCPLSQRSSSKTRIGVLSASELLGFRSMDDEQRELFEMQVQAPVQGVLQIAKHWCASSAVEEHSIVWIGDVSRICSIRSPLPTCRRHGQWHRLRWKPDMQNFDEARRSWATRVQEAKDLPLPAAPVLQAPPPNSVEWEVQDIGPGSDEGEGGDHSDLPVRPALPLKQLPAAQYADGSSEDLPLLPPLPPPAPVQQAPSQVLPAHGSLAGPEDGAGTQSLQLPPPAPLKPAPAPRQRESSPESEAGGQELPLPPPAPVKQAPLQTQVHSDPDLEEGIEVLELPPPAPLKPAPAAQLPGDGGLKDLPLPGPAPVRPAPSQAWVESGDGCRPRVTQGRPVVPPLPLAKEAPVEEEAPEPELDDRPIAVEDIRFWTVERYQMHRKKRKFMRACSCEHFEEQNLRLVLFAAVLIMLGVIAIGARDLIRDRLVNEAVMVMGIVFIVLVAISVKCASVLQPSQWLLKMWHLRDSPSRRRRREAAWCLVPAALLTLLVCCTEVFVFPRGIERAGRGSSRLPRRADLLPGEIPTGDELLEAAENAREQEVISQVLPKLPAWLDPIVGNLLLVMPVVVIGSWVAFSVWAYKEGQKQKEADEKRKLRKAIKSRRTDTTLSRSVACVMSATLPMDLPCCCLLPMQGSWVEYLVLEKLKDRHWLCVDVDWCFKELGYFESAAAQAFGHQKCRFGKLDDAQRFGDSDLQSDQILCFFLRTTAKGEPLPSLREGEWLESSPFDFQGQSLQPEYPRGEGRGLLHPTHLEALRKIARELRPCIRSPQDFLQESLQLWVRLVSLLSIDSSPRNDRRKARANGKRSKGGKGGKGGKSQARGVKGGAAMALADSEDSEEPSDTQDRYEDPKGREGFENVLRCCWNLLRPDAQKHFLREANNFVASSLQKSLETDLKEDPERSVEDRLSDKLTQLAAGIREGQRAQCGDHLHGSLLILVNYENSVLMSPGTFKPGQDETHKNVERIAHFFYHRSAVKFFSTVPVPTVGQCQALHRWKDALGSLGPQSASSSDVHNMSSSTTSTAMSGLFMLSGTLLCFVAGFLLEDWTDFARLAPCSRRLCSTAWNGESWKAVPVLGRESLDAQKEKMWRDHFGKPGPLLDGQNCLSRRVVGLLLLALRTFSARPMYLDRAIHSPESARLRSLVISFDLPGLRPRLDFSRERKDLSGMHPRREELETVSTGPTSNALSQQLLMPRTLGFGLCSRFQSIYAELELRFDRQDLEAYKILSMALISSKSGGIPVSIINTLHDDLFAWKLMLVGKGPLLEENSPTEQGRPMFEPGAYFQLSGGGPHAEIRLPWEPRQLKSGDRLGFLAVEESGPGSGHGELEIDMLSSGLALVHNGEIVAAKWVPPLRAGRSGKPRLSVNEPIYGEGMAGMQLLVEQYFGARGDGRFGAQHGVDPNFTEEAMAEREEKRLKRKKRRPTAFQEALQLEKEVAEAADR</sequence>
<feature type="region of interest" description="Disordered" evidence="1">
    <location>
        <begin position="1"/>
        <end position="42"/>
    </location>
</feature>
<name>A0A1Q9E0B0_SYMMI</name>
<organism evidence="4 5">
    <name type="scientific">Symbiodinium microadriaticum</name>
    <name type="common">Dinoflagellate</name>
    <name type="synonym">Zooxanthella microadriatica</name>
    <dbReference type="NCBI Taxonomy" id="2951"/>
    <lineage>
        <taxon>Eukaryota</taxon>
        <taxon>Sar</taxon>
        <taxon>Alveolata</taxon>
        <taxon>Dinophyceae</taxon>
        <taxon>Suessiales</taxon>
        <taxon>Symbiodiniaceae</taxon>
        <taxon>Symbiodinium</taxon>
    </lineage>
</organism>
<feature type="compositionally biased region" description="Basic and acidic residues" evidence="1">
    <location>
        <begin position="405"/>
        <end position="414"/>
    </location>
</feature>
<comment type="caution">
    <text evidence="4">The sequence shown here is derived from an EMBL/GenBank/DDBJ whole genome shotgun (WGS) entry which is preliminary data.</text>
</comment>
<keyword evidence="2" id="KW-0812">Transmembrane</keyword>